<keyword evidence="1" id="KW-0175">Coiled coil</keyword>
<dbReference type="AlphaFoldDB" id="A0AAV5X136"/>
<evidence type="ECO:0000256" key="1">
    <source>
        <dbReference type="SAM" id="Coils"/>
    </source>
</evidence>
<feature type="coiled-coil region" evidence="1">
    <location>
        <begin position="525"/>
        <end position="555"/>
    </location>
</feature>
<reference evidence="3" key="1">
    <citation type="submission" date="2023-10" db="EMBL/GenBank/DDBJ databases">
        <title>Genome assembly of Pristionchus species.</title>
        <authorList>
            <person name="Yoshida K."/>
            <person name="Sommer R.J."/>
        </authorList>
    </citation>
    <scope>NUCLEOTIDE SEQUENCE</scope>
    <source>
        <strain evidence="3">RS5133</strain>
    </source>
</reference>
<evidence type="ECO:0000313" key="4">
    <source>
        <dbReference type="Proteomes" id="UP001432322"/>
    </source>
</evidence>
<proteinExistence type="predicted"/>
<feature type="compositionally biased region" description="Basic and acidic residues" evidence="2">
    <location>
        <begin position="1"/>
        <end position="26"/>
    </location>
</feature>
<feature type="compositionally biased region" description="Basic residues" evidence="2">
    <location>
        <begin position="285"/>
        <end position="296"/>
    </location>
</feature>
<dbReference type="Proteomes" id="UP001432322">
    <property type="component" value="Unassembled WGS sequence"/>
</dbReference>
<comment type="caution">
    <text evidence="3">The sequence shown here is derived from an EMBL/GenBank/DDBJ whole genome shotgun (WGS) entry which is preliminary data.</text>
</comment>
<feature type="region of interest" description="Disordered" evidence="2">
    <location>
        <begin position="55"/>
        <end position="75"/>
    </location>
</feature>
<feature type="compositionally biased region" description="Polar residues" evidence="2">
    <location>
        <begin position="776"/>
        <end position="794"/>
    </location>
</feature>
<organism evidence="3 4">
    <name type="scientific">Pristionchus fissidentatus</name>
    <dbReference type="NCBI Taxonomy" id="1538716"/>
    <lineage>
        <taxon>Eukaryota</taxon>
        <taxon>Metazoa</taxon>
        <taxon>Ecdysozoa</taxon>
        <taxon>Nematoda</taxon>
        <taxon>Chromadorea</taxon>
        <taxon>Rhabditida</taxon>
        <taxon>Rhabditina</taxon>
        <taxon>Diplogasteromorpha</taxon>
        <taxon>Diplogasteroidea</taxon>
        <taxon>Neodiplogasteridae</taxon>
        <taxon>Pristionchus</taxon>
    </lineage>
</organism>
<feature type="region of interest" description="Disordered" evidence="2">
    <location>
        <begin position="1"/>
        <end position="42"/>
    </location>
</feature>
<feature type="non-terminal residue" evidence="3">
    <location>
        <position position="834"/>
    </location>
</feature>
<feature type="compositionally biased region" description="Basic and acidic residues" evidence="2">
    <location>
        <begin position="193"/>
        <end position="219"/>
    </location>
</feature>
<feature type="compositionally biased region" description="Polar residues" evidence="2">
    <location>
        <begin position="713"/>
        <end position="724"/>
    </location>
</feature>
<feature type="compositionally biased region" description="Basic and acidic residues" evidence="2">
    <location>
        <begin position="231"/>
        <end position="243"/>
    </location>
</feature>
<accession>A0AAV5X136</accession>
<name>A0AAV5X136_9BILA</name>
<protein>
    <submittedName>
        <fullName evidence="3">Uncharacterized protein</fullName>
    </submittedName>
</protein>
<sequence>TQSVRTPKETRKEKKKKEEEMLEERKARIRRRDTRNAETTKARMEELERILKMMKIDEDDEREEKKEMDTNEAPIAFNVPDAVQRSYVFFEESEEEERNPPPQPLPFWNVSQEEFHCFKDQLERWNAGISAAKERKQRQNEDENEEEDDVDDGIPGTSKKLIESNKRHAERAAAEENKNRLREEKEGAEEDDRPGTSKKLIDSNRRITRSLKEKEKTEEGSPITKKRRIVRRNEEGRKKDMNRQTRNHKSVLSVENDDSLSKQIKVLRKKQESSDDEHDDPMKKEVKKRKKERMKRRAVETALRVRARKTWEEERRKSRMRTKEKSNDECSMPDETAEELDLSWEGDAPFYIAQMRYLDELDGYNSSPTLTEEKAQRQATTRVAALRMSNSGDCSQYQTEWQRARREADVEQNEAEEDRAWKKEATAFIYSRLQAIDRQKRRKADVASAAKRVLVDAFTDSREYTIKIYMKWWKRLEVKERREIPEDERRSRWTTSMRADPENWRVTMERFVLKEIRKWREMMDAERTQRNRKLEREVEEKLERKRGDKKEIRRNGATDGVDPIKSARETSIVVKHIVREKLAKERRKEETKREEETRLRVNIGRLDVIHNSYMSLVFPWWQKKKLAEPPKEGGQQWQQMDEAAYLAEFEKEVKEAVHEFARREDEMKRRESAKEAYEELWKALAEVYDDSDGIDWSEDESEEDVDGERDDNLQSSSQVDSTTKPLDVGTAGAGVEASRSSPFVGIRSGSSARSASSSSSSSDSTVRQLQHHPRESSSVSIETTSAAPSASQAVDTGVAPSQKMRSGSFTLPEGFRENGHPRYSPYFDRSLLKQ</sequence>
<keyword evidence="4" id="KW-1185">Reference proteome</keyword>
<evidence type="ECO:0000256" key="2">
    <source>
        <dbReference type="SAM" id="MobiDB-lite"/>
    </source>
</evidence>
<gene>
    <name evidence="3" type="ORF">PFISCL1PPCAC_27922</name>
</gene>
<feature type="region of interest" description="Disordered" evidence="2">
    <location>
        <begin position="128"/>
        <end position="339"/>
    </location>
</feature>
<feature type="compositionally biased region" description="Basic and acidic residues" evidence="2">
    <location>
        <begin position="160"/>
        <end position="185"/>
    </location>
</feature>
<feature type="non-terminal residue" evidence="3">
    <location>
        <position position="1"/>
    </location>
</feature>
<dbReference type="EMBL" id="BTSY01000007">
    <property type="protein sequence ID" value="GMT36625.1"/>
    <property type="molecule type" value="Genomic_DNA"/>
</dbReference>
<feature type="compositionally biased region" description="Basic and acidic residues" evidence="2">
    <location>
        <begin position="132"/>
        <end position="141"/>
    </location>
</feature>
<feature type="compositionally biased region" description="Acidic residues" evidence="2">
    <location>
        <begin position="692"/>
        <end position="709"/>
    </location>
</feature>
<feature type="compositionally biased region" description="Basic and acidic residues" evidence="2">
    <location>
        <begin position="309"/>
        <end position="328"/>
    </location>
</feature>
<evidence type="ECO:0000313" key="3">
    <source>
        <dbReference type="EMBL" id="GMT36625.1"/>
    </source>
</evidence>
<feature type="region of interest" description="Disordered" evidence="2">
    <location>
        <begin position="692"/>
        <end position="834"/>
    </location>
</feature>
<feature type="compositionally biased region" description="Acidic residues" evidence="2">
    <location>
        <begin position="142"/>
        <end position="152"/>
    </location>
</feature>
<feature type="compositionally biased region" description="Low complexity" evidence="2">
    <location>
        <begin position="747"/>
        <end position="764"/>
    </location>
</feature>